<gene>
    <name evidence="2" type="ORF">EAI_17224</name>
</gene>
<dbReference type="OMA" id="NECAQYV"/>
<feature type="region of interest" description="Disordered" evidence="1">
    <location>
        <begin position="1"/>
        <end position="21"/>
    </location>
</feature>
<sequence length="134" mass="15136">MVDESGSAKKASEDSTHLKQPPLKKRKLYTENIVMQKTSFDGLETVAKCIDARYEHLQAVAALVSNCKCILISEIELNLAKKGVNEDFVKQTLADKYQEIEENVRRQIKNLRLDTYFNTLNATLVLQGLPVAPR</sequence>
<reference evidence="2 3" key="1">
    <citation type="journal article" date="2010" name="Science">
        <title>Genomic comparison of the ants Camponotus floridanus and Harpegnathos saltator.</title>
        <authorList>
            <person name="Bonasio R."/>
            <person name="Zhang G."/>
            <person name="Ye C."/>
            <person name="Mutti N.S."/>
            <person name="Fang X."/>
            <person name="Qin N."/>
            <person name="Donahue G."/>
            <person name="Yang P."/>
            <person name="Li Q."/>
            <person name="Li C."/>
            <person name="Zhang P."/>
            <person name="Huang Z."/>
            <person name="Berger S.L."/>
            <person name="Reinberg D."/>
            <person name="Wang J."/>
            <person name="Liebig J."/>
        </authorList>
    </citation>
    <scope>NUCLEOTIDE SEQUENCE [LARGE SCALE GENOMIC DNA]</scope>
    <source>
        <strain evidence="2 3">R22 G/1</strain>
    </source>
</reference>
<dbReference type="AlphaFoldDB" id="E2B713"/>
<name>E2B713_HARSA</name>
<evidence type="ECO:0000313" key="3">
    <source>
        <dbReference type="Proteomes" id="UP000008237"/>
    </source>
</evidence>
<keyword evidence="3" id="KW-1185">Reference proteome</keyword>
<dbReference type="EMBL" id="GL446096">
    <property type="protein sequence ID" value="EFN88517.1"/>
    <property type="molecule type" value="Genomic_DNA"/>
</dbReference>
<organism evidence="3">
    <name type="scientific">Harpegnathos saltator</name>
    <name type="common">Jerdon's jumping ant</name>
    <dbReference type="NCBI Taxonomy" id="610380"/>
    <lineage>
        <taxon>Eukaryota</taxon>
        <taxon>Metazoa</taxon>
        <taxon>Ecdysozoa</taxon>
        <taxon>Arthropoda</taxon>
        <taxon>Hexapoda</taxon>
        <taxon>Insecta</taxon>
        <taxon>Pterygota</taxon>
        <taxon>Neoptera</taxon>
        <taxon>Endopterygota</taxon>
        <taxon>Hymenoptera</taxon>
        <taxon>Apocrita</taxon>
        <taxon>Aculeata</taxon>
        <taxon>Formicoidea</taxon>
        <taxon>Formicidae</taxon>
        <taxon>Ponerinae</taxon>
        <taxon>Ponerini</taxon>
        <taxon>Harpegnathos</taxon>
    </lineage>
</organism>
<dbReference type="InParanoid" id="E2B713"/>
<protein>
    <submittedName>
        <fullName evidence="2">Uncharacterized protein</fullName>
    </submittedName>
</protein>
<dbReference type="OrthoDB" id="7549643at2759"/>
<evidence type="ECO:0000313" key="2">
    <source>
        <dbReference type="EMBL" id="EFN88517.1"/>
    </source>
</evidence>
<feature type="compositionally biased region" description="Basic and acidic residues" evidence="1">
    <location>
        <begin position="1"/>
        <end position="17"/>
    </location>
</feature>
<evidence type="ECO:0000256" key="1">
    <source>
        <dbReference type="SAM" id="MobiDB-lite"/>
    </source>
</evidence>
<accession>E2B713</accession>
<proteinExistence type="predicted"/>
<dbReference type="Proteomes" id="UP000008237">
    <property type="component" value="Unassembled WGS sequence"/>
</dbReference>